<gene>
    <name evidence="1" type="ORF">UXM345_LOCUS18489</name>
</gene>
<dbReference type="InterPro" id="IPR036397">
    <property type="entry name" value="RNaseH_sf"/>
</dbReference>
<accession>A0A819R048</accession>
<dbReference type="InterPro" id="IPR012337">
    <property type="entry name" value="RNaseH-like_sf"/>
</dbReference>
<dbReference type="InterPro" id="IPR036770">
    <property type="entry name" value="Ankyrin_rpt-contain_sf"/>
</dbReference>
<dbReference type="SUPFAM" id="SSF53098">
    <property type="entry name" value="Ribonuclease H-like"/>
    <property type="match status" value="1"/>
</dbReference>
<dbReference type="AlphaFoldDB" id="A0A819R048"/>
<proteinExistence type="predicted"/>
<dbReference type="GO" id="GO:0003676">
    <property type="term" value="F:nucleic acid binding"/>
    <property type="evidence" value="ECO:0007669"/>
    <property type="project" value="InterPro"/>
</dbReference>
<protein>
    <submittedName>
        <fullName evidence="1">Uncharacterized protein</fullName>
    </submittedName>
</protein>
<evidence type="ECO:0000313" key="1">
    <source>
        <dbReference type="EMBL" id="CAF4039233.1"/>
    </source>
</evidence>
<organism evidence="1 2">
    <name type="scientific">Rotaria magnacalcarata</name>
    <dbReference type="NCBI Taxonomy" id="392030"/>
    <lineage>
        <taxon>Eukaryota</taxon>
        <taxon>Metazoa</taxon>
        <taxon>Spiralia</taxon>
        <taxon>Gnathifera</taxon>
        <taxon>Rotifera</taxon>
        <taxon>Eurotatoria</taxon>
        <taxon>Bdelloidea</taxon>
        <taxon>Philodinida</taxon>
        <taxon>Philodinidae</taxon>
        <taxon>Rotaria</taxon>
    </lineage>
</organism>
<dbReference type="Gene3D" id="3.30.420.10">
    <property type="entry name" value="Ribonuclease H-like superfamily/Ribonuclease H"/>
    <property type="match status" value="1"/>
</dbReference>
<evidence type="ECO:0000313" key="2">
    <source>
        <dbReference type="Proteomes" id="UP000663842"/>
    </source>
</evidence>
<reference evidence="1" key="1">
    <citation type="submission" date="2021-02" db="EMBL/GenBank/DDBJ databases">
        <authorList>
            <person name="Nowell W R."/>
        </authorList>
    </citation>
    <scope>NUCLEOTIDE SEQUENCE</scope>
</reference>
<name>A0A819R048_9BILA</name>
<dbReference type="SUPFAM" id="SSF48403">
    <property type="entry name" value="Ankyrin repeat"/>
    <property type="match status" value="1"/>
</dbReference>
<sequence>MDNVKQQIILALDLGTITGFVIKDQSGVIISGVASFHNKRFEGGGMVFLRFKQWLTELKNSTTNFDAIYFEEVRAHKGVDAAHKYGGFLAHLTAWCEHHQIPYQGIPVGTINKHITDKGNASKEQVIDAVFCMRLIDIDLIESDNYLKLVPLKKKLREGWDKFFLEHNNDIDTDEDFLDCDIATMIKDKFTPWEIQEVEDLAKVMGKEKIASHFTITAYVFDNLRKSQPELEEAYKRGVNARKSGTKFQKRKRTLETTSKSMPIELSQDEAWAKFKEEFDANKKKSINSEEEKSNFYGECYSGNLEGIKSLIKKNQNFPAFIKAINSVETLFYIINGNDDSKELAVQKDDISLVQFLMNNEVKINSHDDGILLYYAAQKNDYDMFFLLKDSGIDIDSELLQDIKGLELSGDMKVAIDHFDF</sequence>
<dbReference type="Proteomes" id="UP000663842">
    <property type="component" value="Unassembled WGS sequence"/>
</dbReference>
<comment type="caution">
    <text evidence="1">The sequence shown here is derived from an EMBL/GenBank/DDBJ whole genome shotgun (WGS) entry which is preliminary data.</text>
</comment>
<dbReference type="Gene3D" id="1.25.40.20">
    <property type="entry name" value="Ankyrin repeat-containing domain"/>
    <property type="match status" value="1"/>
</dbReference>
<dbReference type="EMBL" id="CAJOBF010002513">
    <property type="protein sequence ID" value="CAF4039233.1"/>
    <property type="molecule type" value="Genomic_DNA"/>
</dbReference>